<keyword evidence="1" id="KW-0732">Signal</keyword>
<dbReference type="Proteomes" id="UP000486534">
    <property type="component" value="Unassembled WGS sequence"/>
</dbReference>
<evidence type="ECO:0000313" key="2">
    <source>
        <dbReference type="EMBL" id="MQA52368.1"/>
    </source>
</evidence>
<dbReference type="EMBL" id="WHUV01000001">
    <property type="protein sequence ID" value="MQA52368.1"/>
    <property type="molecule type" value="Genomic_DNA"/>
</dbReference>
<dbReference type="AlphaFoldDB" id="A0A7X1PK69"/>
<dbReference type="EMBL" id="WHUV01000006">
    <property type="protein sequence ID" value="MQA57210.1"/>
    <property type="molecule type" value="Genomic_DNA"/>
</dbReference>
<evidence type="ECO:0000313" key="4">
    <source>
        <dbReference type="EMBL" id="WMN18774.1"/>
    </source>
</evidence>
<organism evidence="2 5">
    <name type="scientific">Pseudomonas piscis</name>
    <dbReference type="NCBI Taxonomy" id="2614538"/>
    <lineage>
        <taxon>Bacteria</taxon>
        <taxon>Pseudomonadati</taxon>
        <taxon>Pseudomonadota</taxon>
        <taxon>Gammaproteobacteria</taxon>
        <taxon>Pseudomonadales</taxon>
        <taxon>Pseudomonadaceae</taxon>
        <taxon>Pseudomonas</taxon>
    </lineage>
</organism>
<evidence type="ECO:0000313" key="5">
    <source>
        <dbReference type="Proteomes" id="UP000486534"/>
    </source>
</evidence>
<dbReference type="EMBL" id="CP133164">
    <property type="protein sequence ID" value="WMN18774.1"/>
    <property type="molecule type" value="Genomic_DNA"/>
</dbReference>
<evidence type="ECO:0000313" key="3">
    <source>
        <dbReference type="EMBL" id="MQA57210.1"/>
    </source>
</evidence>
<dbReference type="PROSITE" id="PS51257">
    <property type="entry name" value="PROKAR_LIPOPROTEIN"/>
    <property type="match status" value="1"/>
</dbReference>
<gene>
    <name evidence="2" type="ORF">GDH07_03405</name>
    <name evidence="3" type="ORF">GDH07_28190</name>
    <name evidence="4" type="ORF">QL104_05040</name>
</gene>
<name>A0A7X1PK69_9PSED</name>
<evidence type="ECO:0000256" key="1">
    <source>
        <dbReference type="SAM" id="SignalP"/>
    </source>
</evidence>
<proteinExistence type="predicted"/>
<feature type="chain" id="PRO_5044661958" description="Lipoprotein" evidence="1">
    <location>
        <begin position="26"/>
        <end position="122"/>
    </location>
</feature>
<protein>
    <recommendedName>
        <fullName evidence="7">Lipoprotein</fullName>
    </recommendedName>
</protein>
<reference evidence="4 6" key="2">
    <citation type="journal article" date="2023" name="Access Microbiol">
        <title>The genome of a steinernematid-associated Pseudomonas piscis bacterium encodes the biosynthesis of insect toxins.</title>
        <authorList>
            <person name="Awori R.M."/>
            <person name="Hendre P."/>
            <person name="Amugune N.O."/>
        </authorList>
    </citation>
    <scope>NUCLEOTIDE SEQUENCE [LARGE SCALE GENOMIC DNA]</scope>
    <source>
        <strain evidence="4 6">75</strain>
    </source>
</reference>
<evidence type="ECO:0008006" key="7">
    <source>
        <dbReference type="Google" id="ProtNLM"/>
    </source>
</evidence>
<sequence length="122" mass="13381">MKLKYLLLAPAFFLAACDQQSPAQATSPTAKSPLIVALESMGSHFQQEPSNVMVNQKVTGESPTEAVVEIEESGLLDDSVFAQKTIFNLSIENERWTVTDKTTQVKCYPGRGHQDYGSDPCQ</sequence>
<reference evidence="2 5" key="1">
    <citation type="submission" date="2019-10" db="EMBL/GenBank/DDBJ databases">
        <title>Pseudomonas dajingensis sp. nov., isolated from the profound head ulcers of farmed Murray cod (Maccullochella peelii peelii).</title>
        <authorList>
            <person name="Liu Y."/>
        </authorList>
    </citation>
    <scope>NUCLEOTIDE SEQUENCE [LARGE SCALE GENOMIC DNA]</scope>
    <source>
        <strain evidence="2 5">MC042</strain>
    </source>
</reference>
<accession>A0A7X1PK69</accession>
<dbReference type="RefSeq" id="WP_143494538.1">
    <property type="nucleotide sequence ID" value="NZ_CP133164.1"/>
</dbReference>
<keyword evidence="6" id="KW-1185">Reference proteome</keyword>
<evidence type="ECO:0000313" key="6">
    <source>
        <dbReference type="Proteomes" id="UP001237292"/>
    </source>
</evidence>
<feature type="signal peptide" evidence="1">
    <location>
        <begin position="1"/>
        <end position="25"/>
    </location>
</feature>
<dbReference type="Proteomes" id="UP001237292">
    <property type="component" value="Chromosome"/>
</dbReference>